<reference evidence="1 2" key="1">
    <citation type="submission" date="2020-06" db="EMBL/GenBank/DDBJ databases">
        <title>Complete genome of Azosprillum oryzae KACC14407.</title>
        <authorList>
            <person name="Kim M."/>
            <person name="Park Y.-J."/>
            <person name="Shin J.-H."/>
        </authorList>
    </citation>
    <scope>NUCLEOTIDE SEQUENCE [LARGE SCALE GENOMIC DNA]</scope>
    <source>
        <strain evidence="1 2">KACC 14407</strain>
        <plasmid evidence="1 2">unnamed7</plasmid>
    </source>
</reference>
<dbReference type="InterPro" id="IPR036162">
    <property type="entry name" value="Resolvase-like_N_sf"/>
</dbReference>
<dbReference type="GO" id="GO:0003677">
    <property type="term" value="F:DNA binding"/>
    <property type="evidence" value="ECO:0007669"/>
    <property type="project" value="InterPro"/>
</dbReference>
<dbReference type="SUPFAM" id="SSF53041">
    <property type="entry name" value="Resolvase-like"/>
    <property type="match status" value="1"/>
</dbReference>
<evidence type="ECO:0008006" key="3">
    <source>
        <dbReference type="Google" id="ProtNLM"/>
    </source>
</evidence>
<name>A0A6N1ATP1_9PROT</name>
<proteinExistence type="predicted"/>
<accession>A0A6N1ATP1</accession>
<keyword evidence="1" id="KW-0614">Plasmid</keyword>
<keyword evidence="2" id="KW-1185">Reference proteome</keyword>
<sequence length="217" mass="23752">MEAARGRDRGYIRQGRGLPSVGDQLAALKAAGVLERYVYIDRMPAGGRQATRRRPSDLVEREAVLADLRSGVRLVVASLSVIGRSEQDIGATVWQVLAAGASVYARERDLTIDVETGREIVKAEIAAAAKALMRSRPDEARKVLSKLVEGGAVKVGRRPAVQALPPEKQEAARQDWLTNRALSREQVAEKYGVSAGALKNAFGNRLMPRRRRERSTK</sequence>
<evidence type="ECO:0000313" key="2">
    <source>
        <dbReference type="Proteomes" id="UP000509702"/>
    </source>
</evidence>
<dbReference type="GO" id="GO:0000150">
    <property type="term" value="F:DNA strand exchange activity"/>
    <property type="evidence" value="ECO:0007669"/>
    <property type="project" value="InterPro"/>
</dbReference>
<dbReference type="KEGG" id="aoz:HUE56_30020"/>
<dbReference type="OrthoDB" id="7310074at2"/>
<dbReference type="AlphaFoldDB" id="A0A6N1ATP1"/>
<dbReference type="Gene3D" id="3.40.50.1390">
    <property type="entry name" value="Resolvase, N-terminal catalytic domain"/>
    <property type="match status" value="1"/>
</dbReference>
<organism evidence="1 2">
    <name type="scientific">Azospirillum oryzae</name>
    <dbReference type="NCBI Taxonomy" id="286727"/>
    <lineage>
        <taxon>Bacteria</taxon>
        <taxon>Pseudomonadati</taxon>
        <taxon>Pseudomonadota</taxon>
        <taxon>Alphaproteobacteria</taxon>
        <taxon>Rhodospirillales</taxon>
        <taxon>Azospirillaceae</taxon>
        <taxon>Azospirillum</taxon>
    </lineage>
</organism>
<geneLocation type="plasmid" evidence="1 2">
    <name>unnamed7</name>
</geneLocation>
<protein>
    <recommendedName>
        <fullName evidence="3">Recombinase family protein</fullName>
    </recommendedName>
</protein>
<gene>
    <name evidence="1" type="ORF">HUE56_30020</name>
</gene>
<dbReference type="Proteomes" id="UP000509702">
    <property type="component" value="Plasmid unnamed7"/>
</dbReference>
<dbReference type="EMBL" id="CP054622">
    <property type="protein sequence ID" value="QKS54739.1"/>
    <property type="molecule type" value="Genomic_DNA"/>
</dbReference>
<evidence type="ECO:0000313" key="1">
    <source>
        <dbReference type="EMBL" id="QKS54739.1"/>
    </source>
</evidence>